<keyword evidence="4" id="KW-1185">Reference proteome</keyword>
<evidence type="ECO:0000313" key="4">
    <source>
        <dbReference type="Proteomes" id="UP000003959"/>
    </source>
</evidence>
<reference evidence="4" key="1">
    <citation type="journal article" date="2011" name="Proc. Natl. Acad. Sci. U.S.A.">
        <title>Genomic insights into the physiology and ecology of the marine filamentous cyanobacterium Lyngbya majuscula.</title>
        <authorList>
            <person name="Jones A.C."/>
            <person name="Monroe E.A."/>
            <person name="Podell S."/>
            <person name="Hess W.R."/>
            <person name="Klages S."/>
            <person name="Esquenazi E."/>
            <person name="Niessen S."/>
            <person name="Hoover H."/>
            <person name="Rothmann M."/>
            <person name="Lasken R.S."/>
            <person name="Yates J.R.III."/>
            <person name="Reinhardt R."/>
            <person name="Kube M."/>
            <person name="Burkart M.D."/>
            <person name="Allen E.E."/>
            <person name="Dorrestein P.C."/>
            <person name="Gerwick W.H."/>
            <person name="Gerwick L."/>
        </authorList>
    </citation>
    <scope>NUCLEOTIDE SEQUENCE [LARGE SCALE GENOMIC DNA]</scope>
    <source>
        <strain evidence="4">3L</strain>
    </source>
</reference>
<evidence type="ECO:0000256" key="1">
    <source>
        <dbReference type="SAM" id="MobiDB-lite"/>
    </source>
</evidence>
<dbReference type="HOGENOM" id="CLU_794142_0_0_3"/>
<feature type="region of interest" description="Disordered" evidence="1">
    <location>
        <begin position="287"/>
        <end position="349"/>
    </location>
</feature>
<feature type="compositionally biased region" description="Pro residues" evidence="1">
    <location>
        <begin position="332"/>
        <end position="342"/>
    </location>
</feature>
<dbReference type="RefSeq" id="WP_008178367.1">
    <property type="nucleotide sequence ID" value="NZ_GL890823.1"/>
</dbReference>
<feature type="compositionally biased region" description="Pro residues" evidence="1">
    <location>
        <begin position="306"/>
        <end position="325"/>
    </location>
</feature>
<gene>
    <name evidence="3" type="ORF">LYNGBM3L_08690</name>
</gene>
<dbReference type="AlphaFoldDB" id="F4XJ58"/>
<feature type="compositionally biased region" description="Basic and acidic residues" evidence="1">
    <location>
        <begin position="292"/>
        <end position="304"/>
    </location>
</feature>
<evidence type="ECO:0000313" key="3">
    <source>
        <dbReference type="EMBL" id="EGJ35138.1"/>
    </source>
</evidence>
<keyword evidence="2" id="KW-0472">Membrane</keyword>
<dbReference type="Proteomes" id="UP000003959">
    <property type="component" value="Unassembled WGS sequence"/>
</dbReference>
<keyword evidence="2" id="KW-1133">Transmembrane helix</keyword>
<feature type="transmembrane region" description="Helical" evidence="2">
    <location>
        <begin position="21"/>
        <end position="37"/>
    </location>
</feature>
<keyword evidence="2" id="KW-0812">Transmembrane</keyword>
<dbReference type="EMBL" id="GL890823">
    <property type="protein sequence ID" value="EGJ35138.1"/>
    <property type="molecule type" value="Genomic_DNA"/>
</dbReference>
<dbReference type="eggNOG" id="ENOG502ZY2G">
    <property type="taxonomic scope" value="Bacteria"/>
</dbReference>
<evidence type="ECO:0000256" key="2">
    <source>
        <dbReference type="SAM" id="Phobius"/>
    </source>
</evidence>
<proteinExistence type="predicted"/>
<organism evidence="3 4">
    <name type="scientific">Moorena producens 3L</name>
    <dbReference type="NCBI Taxonomy" id="489825"/>
    <lineage>
        <taxon>Bacteria</taxon>
        <taxon>Bacillati</taxon>
        <taxon>Cyanobacteriota</taxon>
        <taxon>Cyanophyceae</taxon>
        <taxon>Coleofasciculales</taxon>
        <taxon>Coleofasciculaceae</taxon>
        <taxon>Moorena</taxon>
    </lineage>
</organism>
<protein>
    <submittedName>
        <fullName evidence="3">Uncharacterized protein</fullName>
    </submittedName>
</protein>
<sequence>MTWLKSLLRSTAKVRNHTHSWTLVFLLIPIFTLVISIKSSANNLGTQPTIAAFNKWNGYVRMRRGKGQATRINANSLLRSNTDVLEVPGSNAGNEHWAHLQFRLGLSTVFPLVQAGTDSSSTKYRFPCYYQEGVVVIGWGLGNSRDNACERITIDSTEWRSSVSDNNVAQKSRLHKGSKDTFIAQVDAGQLTIDHIGGSTLIYIHQNFGRRVVDVLVGSVRVRSATGSPIIVREGIRYTDASDGRRGSTNTVPEEVYNSRPIQIFLDPNNWSQDIRPQIEDFQQVLDSTQNKPRDDGNRIRSIPDRNPPNDPDPDPTTPINPTPTPETTTPPRNPTPTPEPNTPGNILG</sequence>
<accession>F4XJ58</accession>
<name>F4XJ58_9CYAN</name>